<gene>
    <name evidence="2" type="ORF">DM02DRAFT_726055</name>
</gene>
<protein>
    <recommendedName>
        <fullName evidence="1">N-acetyltransferase domain-containing protein</fullName>
    </recommendedName>
</protein>
<dbReference type="Pfam" id="PF00583">
    <property type="entry name" value="Acetyltransf_1"/>
    <property type="match status" value="1"/>
</dbReference>
<dbReference type="EMBL" id="KZ805324">
    <property type="protein sequence ID" value="PVI04143.1"/>
    <property type="molecule type" value="Genomic_DNA"/>
</dbReference>
<dbReference type="Gene3D" id="3.40.630.90">
    <property type="match status" value="1"/>
</dbReference>
<dbReference type="AlphaFoldDB" id="A0A2V1E0R3"/>
<proteinExistence type="predicted"/>
<dbReference type="InterPro" id="IPR052729">
    <property type="entry name" value="Acyl/Acetyltrans_Enzymes"/>
</dbReference>
<dbReference type="PROSITE" id="PS51186">
    <property type="entry name" value="GNAT"/>
    <property type="match status" value="1"/>
</dbReference>
<organism evidence="2 3">
    <name type="scientific">Periconia macrospinosa</name>
    <dbReference type="NCBI Taxonomy" id="97972"/>
    <lineage>
        <taxon>Eukaryota</taxon>
        <taxon>Fungi</taxon>
        <taxon>Dikarya</taxon>
        <taxon>Ascomycota</taxon>
        <taxon>Pezizomycotina</taxon>
        <taxon>Dothideomycetes</taxon>
        <taxon>Pleosporomycetidae</taxon>
        <taxon>Pleosporales</taxon>
        <taxon>Massarineae</taxon>
        <taxon>Periconiaceae</taxon>
        <taxon>Periconia</taxon>
    </lineage>
</organism>
<reference evidence="2 3" key="1">
    <citation type="journal article" date="2018" name="Sci. Rep.">
        <title>Comparative genomics provides insights into the lifestyle and reveals functional heterogeneity of dark septate endophytic fungi.</title>
        <authorList>
            <person name="Knapp D.G."/>
            <person name="Nemeth J.B."/>
            <person name="Barry K."/>
            <person name="Hainaut M."/>
            <person name="Henrissat B."/>
            <person name="Johnson J."/>
            <person name="Kuo A."/>
            <person name="Lim J.H.P."/>
            <person name="Lipzen A."/>
            <person name="Nolan M."/>
            <person name="Ohm R.A."/>
            <person name="Tamas L."/>
            <person name="Grigoriev I.V."/>
            <person name="Spatafora J.W."/>
            <person name="Nagy L.G."/>
            <person name="Kovacs G.M."/>
        </authorList>
    </citation>
    <scope>NUCLEOTIDE SEQUENCE [LARGE SCALE GENOMIC DNA]</scope>
    <source>
        <strain evidence="2 3">DSE2036</strain>
    </source>
</reference>
<dbReference type="Pfam" id="PF18014">
    <property type="entry name" value="Acetyltransf_18"/>
    <property type="match status" value="1"/>
</dbReference>
<dbReference type="PANTHER" id="PTHR47237:SF1">
    <property type="entry name" value="SLL0310 PROTEIN"/>
    <property type="match status" value="1"/>
</dbReference>
<dbReference type="OrthoDB" id="5771378at2759"/>
<dbReference type="InterPro" id="IPR016181">
    <property type="entry name" value="Acyl_CoA_acyltransferase"/>
</dbReference>
<evidence type="ECO:0000313" key="2">
    <source>
        <dbReference type="EMBL" id="PVI04143.1"/>
    </source>
</evidence>
<dbReference type="InterPro" id="IPR041496">
    <property type="entry name" value="YitH/HolE_GNAT"/>
</dbReference>
<feature type="domain" description="N-acetyltransferase" evidence="1">
    <location>
        <begin position="8"/>
        <end position="150"/>
    </location>
</feature>
<dbReference type="SUPFAM" id="SSF55729">
    <property type="entry name" value="Acyl-CoA N-acyltransferases (Nat)"/>
    <property type="match status" value="1"/>
</dbReference>
<accession>A0A2V1E0R3</accession>
<name>A0A2V1E0R3_9PLEO</name>
<dbReference type="Proteomes" id="UP000244855">
    <property type="component" value="Unassembled WGS sequence"/>
</dbReference>
<dbReference type="CDD" id="cd04301">
    <property type="entry name" value="NAT_SF"/>
    <property type="match status" value="1"/>
</dbReference>
<dbReference type="PANTHER" id="PTHR47237">
    <property type="entry name" value="SLL0310 PROTEIN"/>
    <property type="match status" value="1"/>
</dbReference>
<dbReference type="STRING" id="97972.A0A2V1E0R3"/>
<keyword evidence="3" id="KW-1185">Reference proteome</keyword>
<dbReference type="Gene3D" id="3.40.630.30">
    <property type="match status" value="1"/>
</dbReference>
<sequence length="316" mass="35401">MNSKPEELIVRPANNLQEASDLWWPLIRDLGWNRSPKDGPSHFKALRNGKDWHLIIPKSSGKPEGCVCGFTYPNKTGWVGFFIVNDAYRGKGLGREVWKVMEESFRESKTEIIGLDGVEEQVKTYQRRGFIATALIPLMSRSSLKIKPLEAIDLDSDVKSRLMDIKTVDGSVLTKLDLEYTGLDRPGYWVDDGIQHRKDTFGLALAGSSPDQLRGLIFVRDCEEGQRFGPLYAETYADAKALLYTAMIHYQDSEGSMIAEIFGSNTQARGLFKELGWESAGLDYHRMWLNGKATKEQQEGGKGVQGMYATFDACAG</sequence>
<evidence type="ECO:0000313" key="3">
    <source>
        <dbReference type="Proteomes" id="UP000244855"/>
    </source>
</evidence>
<dbReference type="InterPro" id="IPR000182">
    <property type="entry name" value="GNAT_dom"/>
</dbReference>
<dbReference type="GO" id="GO:0016747">
    <property type="term" value="F:acyltransferase activity, transferring groups other than amino-acyl groups"/>
    <property type="evidence" value="ECO:0007669"/>
    <property type="project" value="InterPro"/>
</dbReference>
<evidence type="ECO:0000259" key="1">
    <source>
        <dbReference type="PROSITE" id="PS51186"/>
    </source>
</evidence>